<gene>
    <name evidence="10" type="ORF">VIBNI_B1467</name>
</gene>
<evidence type="ECO:0000256" key="3">
    <source>
        <dbReference type="ARBA" id="ARBA00022692"/>
    </source>
</evidence>
<dbReference type="Pfam" id="PF02687">
    <property type="entry name" value="FtsX"/>
    <property type="match status" value="1"/>
</dbReference>
<evidence type="ECO:0000256" key="5">
    <source>
        <dbReference type="ARBA" id="ARBA00023136"/>
    </source>
</evidence>
<evidence type="ECO:0000313" key="10">
    <source>
        <dbReference type="EMBL" id="CCO61218.1"/>
    </source>
</evidence>
<dbReference type="OrthoDB" id="9770036at2"/>
<dbReference type="Pfam" id="PF12704">
    <property type="entry name" value="MacB_PCD"/>
    <property type="match status" value="1"/>
</dbReference>
<keyword evidence="3 7" id="KW-0812">Transmembrane</keyword>
<evidence type="ECO:0000256" key="7">
    <source>
        <dbReference type="SAM" id="Phobius"/>
    </source>
</evidence>
<keyword evidence="11" id="KW-1185">Reference proteome</keyword>
<dbReference type="EMBL" id="FO203527">
    <property type="protein sequence ID" value="CCO61218.1"/>
    <property type="molecule type" value="Genomic_DNA"/>
</dbReference>
<protein>
    <submittedName>
        <fullName evidence="10">Putative ABC transporter, permease component</fullName>
    </submittedName>
</protein>
<dbReference type="InterPro" id="IPR050250">
    <property type="entry name" value="Macrolide_Exporter_MacB"/>
</dbReference>
<keyword evidence="2" id="KW-1003">Cell membrane</keyword>
<feature type="transmembrane region" description="Helical" evidence="7">
    <location>
        <begin position="293"/>
        <end position="317"/>
    </location>
</feature>
<dbReference type="RefSeq" id="WP_022561682.1">
    <property type="nucleotide sequence ID" value="NC_022543.1"/>
</dbReference>
<feature type="domain" description="MacB-like periplasmic core" evidence="9">
    <location>
        <begin position="20"/>
        <end position="255"/>
    </location>
</feature>
<dbReference type="Proteomes" id="UP000016895">
    <property type="component" value="Chromosome 2"/>
</dbReference>
<comment type="similarity">
    <text evidence="6">Belongs to the ABC-4 integral membrane protein family.</text>
</comment>
<dbReference type="InterPro" id="IPR003838">
    <property type="entry name" value="ABC3_permease_C"/>
</dbReference>
<evidence type="ECO:0000256" key="2">
    <source>
        <dbReference type="ARBA" id="ARBA00022475"/>
    </source>
</evidence>
<dbReference type="eggNOG" id="COG0577">
    <property type="taxonomic scope" value="Bacteria"/>
</dbReference>
<organism evidence="10 11">
    <name type="scientific">Vibrio nigripulchritudo</name>
    <dbReference type="NCBI Taxonomy" id="28173"/>
    <lineage>
        <taxon>Bacteria</taxon>
        <taxon>Pseudomonadati</taxon>
        <taxon>Pseudomonadota</taxon>
        <taxon>Gammaproteobacteria</taxon>
        <taxon>Vibrionales</taxon>
        <taxon>Vibrionaceae</taxon>
        <taxon>Vibrio</taxon>
    </lineage>
</organism>
<dbReference type="GO" id="GO:0022857">
    <property type="term" value="F:transmembrane transporter activity"/>
    <property type="evidence" value="ECO:0007669"/>
    <property type="project" value="TreeGrafter"/>
</dbReference>
<feature type="domain" description="ABC3 transporter permease C-terminal" evidence="8">
    <location>
        <begin position="296"/>
        <end position="420"/>
    </location>
</feature>
<dbReference type="KEGG" id="vni:VIBNI_B1467"/>
<evidence type="ECO:0000259" key="9">
    <source>
        <dbReference type="Pfam" id="PF12704"/>
    </source>
</evidence>
<evidence type="ECO:0000259" key="8">
    <source>
        <dbReference type="Pfam" id="PF02687"/>
    </source>
</evidence>
<feature type="transmembrane region" description="Helical" evidence="7">
    <location>
        <begin position="346"/>
        <end position="370"/>
    </location>
</feature>
<proteinExistence type="inferred from homology"/>
<keyword evidence="5 7" id="KW-0472">Membrane</keyword>
<evidence type="ECO:0000313" key="11">
    <source>
        <dbReference type="Proteomes" id="UP000016895"/>
    </source>
</evidence>
<dbReference type="InterPro" id="IPR025857">
    <property type="entry name" value="MacB_PCD"/>
</dbReference>
<accession>U4KDX5</accession>
<dbReference type="AlphaFoldDB" id="U4KDX5"/>
<name>U4KDX5_9VIBR</name>
<dbReference type="STRING" id="28173.VIBNI_B1467"/>
<evidence type="ECO:0000256" key="1">
    <source>
        <dbReference type="ARBA" id="ARBA00004651"/>
    </source>
</evidence>
<evidence type="ECO:0000256" key="4">
    <source>
        <dbReference type="ARBA" id="ARBA00022989"/>
    </source>
</evidence>
<keyword evidence="4 7" id="KW-1133">Transmembrane helix</keyword>
<dbReference type="PANTHER" id="PTHR30572:SF4">
    <property type="entry name" value="ABC TRANSPORTER PERMEASE YTRF"/>
    <property type="match status" value="1"/>
</dbReference>
<feature type="transmembrane region" description="Helical" evidence="7">
    <location>
        <begin position="21"/>
        <end position="40"/>
    </location>
</feature>
<dbReference type="GO" id="GO:0005886">
    <property type="term" value="C:plasma membrane"/>
    <property type="evidence" value="ECO:0007669"/>
    <property type="project" value="UniProtKB-SubCell"/>
</dbReference>
<dbReference type="PANTHER" id="PTHR30572">
    <property type="entry name" value="MEMBRANE COMPONENT OF TRANSPORTER-RELATED"/>
    <property type="match status" value="1"/>
</dbReference>
<dbReference type="PATRIC" id="fig|1260221.3.peg.5067"/>
<comment type="subcellular location">
    <subcellularLocation>
        <location evidence="1">Cell membrane</location>
        <topology evidence="1">Multi-pass membrane protein</topology>
    </subcellularLocation>
</comment>
<reference evidence="10 11" key="1">
    <citation type="journal article" date="2013" name="ISME J.">
        <title>Comparative genomics of pathogenic lineages of Vibrio nigripulchritudo identifies virulence-associated traits.</title>
        <authorList>
            <person name="Goudenege D."/>
            <person name="Labreuche Y."/>
            <person name="Krin E."/>
            <person name="Ansquer D."/>
            <person name="Mangenot S."/>
            <person name="Calteau A."/>
            <person name="Medigue C."/>
            <person name="Mazel D."/>
            <person name="Polz M.F."/>
            <person name="Le Roux F."/>
        </authorList>
    </citation>
    <scope>NUCLEOTIDE SEQUENCE [LARGE SCALE GENOMIC DNA]</scope>
    <source>
        <strain evidence="11">SnF1</strain>
    </source>
</reference>
<feature type="transmembrane region" description="Helical" evidence="7">
    <location>
        <begin position="390"/>
        <end position="410"/>
    </location>
</feature>
<evidence type="ECO:0000256" key="6">
    <source>
        <dbReference type="ARBA" id="ARBA00038076"/>
    </source>
</evidence>
<sequence>MQLPMRQIFQEMAAQKLRLGLTILAVAWATLCIGVMLSVGEGIRQGVISTAERGNGQLIYVTGGIATVSNSQFFQGKALKLGKDDADVIAALPSVERALPSSNWQDKLKTDTQMSWTEPFAVRPEYASLAGLEVMPGGRWLNPRDENEQRNVIVLGYLTAVELFNEYEEMNWFASVELNTDPVGKTVKVGERTFTVVGVLAKNSAKVERGDSINYAAFVPLNTWKRYHPNEPVQAINVQPKKAADRVQLASVIRQVLVRKHGASLLDEQVVQVDDMYLNQKTMRQFLIGLQSFLGLVGLITLLVAGIGIANIMYAMVKGSTRDIGVRMAVGATPLAIRMHYLTQSIMTMLMGGGLGLLLTFCVVTLFRVLDLEGNALYESLGKPVPELSIVVVTVVVTALMVIGVLAAWLPANRAASVSPLEALHSE</sequence>